<keyword evidence="5 8" id="KW-0812">Transmembrane</keyword>
<reference evidence="11" key="1">
    <citation type="submission" date="2017-06" db="EMBL/GenBank/DDBJ databases">
        <authorList>
            <person name="Varghese N."/>
            <person name="Submissions S."/>
        </authorList>
    </citation>
    <scope>NUCLEOTIDE SEQUENCE [LARGE SCALE GENOMIC DNA]</scope>
    <source>
        <strain evidence="11">DSM 137</strain>
    </source>
</reference>
<evidence type="ECO:0000256" key="1">
    <source>
        <dbReference type="ARBA" id="ARBA00004651"/>
    </source>
</evidence>
<feature type="transmembrane region" description="Helical" evidence="8">
    <location>
        <begin position="260"/>
        <end position="283"/>
    </location>
</feature>
<evidence type="ECO:0000256" key="2">
    <source>
        <dbReference type="ARBA" id="ARBA00022475"/>
    </source>
</evidence>
<organism evidence="10 11">
    <name type="scientific">Rhodoblastus acidophilus</name>
    <name type="common">Rhodopseudomonas acidophila</name>
    <dbReference type="NCBI Taxonomy" id="1074"/>
    <lineage>
        <taxon>Bacteria</taxon>
        <taxon>Pseudomonadati</taxon>
        <taxon>Pseudomonadota</taxon>
        <taxon>Alphaproteobacteria</taxon>
        <taxon>Hyphomicrobiales</taxon>
        <taxon>Rhodoblastaceae</taxon>
        <taxon>Rhodoblastus</taxon>
    </lineage>
</organism>
<evidence type="ECO:0000259" key="9">
    <source>
        <dbReference type="Pfam" id="PF13231"/>
    </source>
</evidence>
<evidence type="ECO:0000256" key="6">
    <source>
        <dbReference type="ARBA" id="ARBA00022989"/>
    </source>
</evidence>
<evidence type="ECO:0000256" key="4">
    <source>
        <dbReference type="ARBA" id="ARBA00022679"/>
    </source>
</evidence>
<dbReference type="Pfam" id="PF13231">
    <property type="entry name" value="PMT_2"/>
    <property type="match status" value="1"/>
</dbReference>
<feature type="transmembrane region" description="Helical" evidence="8">
    <location>
        <begin position="215"/>
        <end position="235"/>
    </location>
</feature>
<name>A0A212QYQ4_RHOAC</name>
<dbReference type="PANTHER" id="PTHR33908">
    <property type="entry name" value="MANNOSYLTRANSFERASE YKCB-RELATED"/>
    <property type="match status" value="1"/>
</dbReference>
<evidence type="ECO:0000313" key="10">
    <source>
        <dbReference type="EMBL" id="SNB64849.1"/>
    </source>
</evidence>
<keyword evidence="11" id="KW-1185">Reference proteome</keyword>
<feature type="transmembrane region" description="Helical" evidence="8">
    <location>
        <begin position="171"/>
        <end position="203"/>
    </location>
</feature>
<keyword evidence="7 8" id="KW-0472">Membrane</keyword>
<evidence type="ECO:0000256" key="7">
    <source>
        <dbReference type="ARBA" id="ARBA00023136"/>
    </source>
</evidence>
<dbReference type="Proteomes" id="UP000198418">
    <property type="component" value="Unassembled WGS sequence"/>
</dbReference>
<feature type="transmembrane region" description="Helical" evidence="8">
    <location>
        <begin position="121"/>
        <end position="141"/>
    </location>
</feature>
<evidence type="ECO:0000313" key="11">
    <source>
        <dbReference type="Proteomes" id="UP000198418"/>
    </source>
</evidence>
<comment type="subcellular location">
    <subcellularLocation>
        <location evidence="1">Cell membrane</location>
        <topology evidence="1">Multi-pass membrane protein</topology>
    </subcellularLocation>
</comment>
<dbReference type="RefSeq" id="WP_158255127.1">
    <property type="nucleotide sequence ID" value="NZ_FYDG01000002.1"/>
</dbReference>
<dbReference type="AlphaFoldDB" id="A0A212QYQ4"/>
<sequence>MDRLSLAPDGLASASARSGARFTPERRLAGLILVALGLRIIFATSLGLGMDEAYTVATSRDFVLSAFDHPPLSWWLATLGHRLFGESDLALRLPFILLSGLTTVLMFLLGRRLYGAEAGFWASFALCCAPVLGVIDASWVLPDAPLLPALLGGAWALAHVFFDEDASRAPLWWLLAGLCSGLALLSKYHGVFLPAGAFLFMLCSPRHRAWLKTPWPWLAGLLALALFAPVLIWNAQHDWASFLFQGGRTGDPRLNLKAPFLLLGMQALFLLPWIFLPCVFLLARALRRGPAQERDFLLACLALGPVVAFTLPALWSASRVLPHWAAPGYLLLLPLLGREIAEAFAQGVRWIGPAVTGAGVVVTVLIALLAGLANLRLPALSGARYPLLETLDWTDVSDAFFARVLAREGAFVGASRWFEAGKIDAALGGRLPVLALSDDPRGFGATRDPQRFLGRDAILVGRYLTLEQAHQLYEDHFDSIEPLAPIAITANGAPAFELKLYRGRNFHDPAPEFTLGLKPVHARAARPNDPH</sequence>
<gene>
    <name evidence="10" type="ORF">SAMN06265338_102103</name>
</gene>
<keyword evidence="2" id="KW-1003">Cell membrane</keyword>
<protein>
    <submittedName>
        <fullName evidence="10">Dolichyl-phosphate-mannose-protein mannosyltransferase</fullName>
    </submittedName>
</protein>
<accession>A0A212QYQ4</accession>
<dbReference type="EMBL" id="FYDG01000002">
    <property type="protein sequence ID" value="SNB64849.1"/>
    <property type="molecule type" value="Genomic_DNA"/>
</dbReference>
<feature type="transmembrane region" description="Helical" evidence="8">
    <location>
        <begin position="89"/>
        <end position="109"/>
    </location>
</feature>
<keyword evidence="6 8" id="KW-1133">Transmembrane helix</keyword>
<dbReference type="OrthoDB" id="9811222at2"/>
<evidence type="ECO:0000256" key="3">
    <source>
        <dbReference type="ARBA" id="ARBA00022676"/>
    </source>
</evidence>
<feature type="transmembrane region" description="Helical" evidence="8">
    <location>
        <begin position="295"/>
        <end position="315"/>
    </location>
</feature>
<dbReference type="PANTHER" id="PTHR33908:SF11">
    <property type="entry name" value="MEMBRANE PROTEIN"/>
    <property type="match status" value="1"/>
</dbReference>
<feature type="domain" description="Glycosyltransferase RgtA/B/C/D-like" evidence="9">
    <location>
        <begin position="68"/>
        <end position="233"/>
    </location>
</feature>
<dbReference type="GO" id="GO:0009103">
    <property type="term" value="P:lipopolysaccharide biosynthetic process"/>
    <property type="evidence" value="ECO:0007669"/>
    <property type="project" value="UniProtKB-ARBA"/>
</dbReference>
<dbReference type="InterPro" id="IPR038731">
    <property type="entry name" value="RgtA/B/C-like"/>
</dbReference>
<dbReference type="InterPro" id="IPR050297">
    <property type="entry name" value="LipidA_mod_glycosyltrf_83"/>
</dbReference>
<feature type="transmembrane region" description="Helical" evidence="8">
    <location>
        <begin position="321"/>
        <end position="338"/>
    </location>
</feature>
<evidence type="ECO:0000256" key="8">
    <source>
        <dbReference type="SAM" id="Phobius"/>
    </source>
</evidence>
<keyword evidence="3 10" id="KW-0328">Glycosyltransferase</keyword>
<proteinExistence type="predicted"/>
<feature type="transmembrane region" description="Helical" evidence="8">
    <location>
        <begin position="350"/>
        <end position="373"/>
    </location>
</feature>
<dbReference type="GO" id="GO:0005886">
    <property type="term" value="C:plasma membrane"/>
    <property type="evidence" value="ECO:0007669"/>
    <property type="project" value="UniProtKB-SubCell"/>
</dbReference>
<keyword evidence="4 10" id="KW-0808">Transferase</keyword>
<evidence type="ECO:0000256" key="5">
    <source>
        <dbReference type="ARBA" id="ARBA00022692"/>
    </source>
</evidence>
<feature type="transmembrane region" description="Helical" evidence="8">
    <location>
        <begin position="28"/>
        <end position="50"/>
    </location>
</feature>
<dbReference type="GO" id="GO:0016763">
    <property type="term" value="F:pentosyltransferase activity"/>
    <property type="evidence" value="ECO:0007669"/>
    <property type="project" value="TreeGrafter"/>
</dbReference>